<accession>A0A812KL03</accession>
<dbReference type="InterPro" id="IPR002048">
    <property type="entry name" value="EF_hand_dom"/>
</dbReference>
<dbReference type="PROSITE" id="PS50222">
    <property type="entry name" value="EF_HAND_2"/>
    <property type="match status" value="2"/>
</dbReference>
<sequence>MSEDGLHVPRAALPELSVRLGFRTLDADRSAGIMEQISSFDNLDFQDFCDFCERALVVERQAFQHLLNTWEPNPGDNFLGAVEHVQGFMRSLQVVCSRKTVQDILELAGMKDQPCDDPQEILRFLAAHHACDGFNHEELARIVAAFDACEEERPNPGPEGRLAKSSALESALLTFGGIYFVEEWRKIKKKLKARGLQHSSSNGICFFEFLFTARRIRERELKAVAAEFDALDTDRDGIISVEALRALCKPLGFTLVGSEMEELFCKIKGLSEDSLLNVEAAWDFVQQVRSCHGFTHAEREELLRSFLRFSGGSGELATVKVMELLQWLGLEGNIEEARDMLRMVDFNFSGTLDCGEFLRLMRVQKEKNLKAYALAYASKNLGEDLSECRLVAALAECAVHPEKQTLEEVFGRQRWRPGDSPLTWEAWVSLAEEVRKMSPVQKRRRAGFTEIQVQDIEASFRGPDAVDGKTGPIQVSDLLWMLLDSGMPIHRAEERKDFHQALDRARQEALEAGTRPEDVGEPGSPELHLAPFLHLLRAHVRVIEQRQIMKEEAAMRSLSFSAEEIADLRSIFNRQAV</sequence>
<dbReference type="OrthoDB" id="26525at2759"/>
<organism evidence="2 3">
    <name type="scientific">Symbiodinium pilosum</name>
    <name type="common">Dinoflagellate</name>
    <dbReference type="NCBI Taxonomy" id="2952"/>
    <lineage>
        <taxon>Eukaryota</taxon>
        <taxon>Sar</taxon>
        <taxon>Alveolata</taxon>
        <taxon>Dinophyceae</taxon>
        <taxon>Suessiales</taxon>
        <taxon>Symbiodiniaceae</taxon>
        <taxon>Symbiodinium</taxon>
    </lineage>
</organism>
<protein>
    <submittedName>
        <fullName evidence="2">CPK12 protein</fullName>
    </submittedName>
</protein>
<gene>
    <name evidence="2" type="primary">CPK12</name>
    <name evidence="2" type="ORF">SPIL2461_LOCUS3191</name>
</gene>
<dbReference type="AlphaFoldDB" id="A0A812KL03"/>
<feature type="domain" description="EF-hand" evidence="1">
    <location>
        <begin position="219"/>
        <end position="254"/>
    </location>
</feature>
<dbReference type="InterPro" id="IPR011992">
    <property type="entry name" value="EF-hand-dom_pair"/>
</dbReference>
<keyword evidence="3" id="KW-1185">Reference proteome</keyword>
<comment type="caution">
    <text evidence="2">The sequence shown here is derived from an EMBL/GenBank/DDBJ whole genome shotgun (WGS) entry which is preliminary data.</text>
</comment>
<feature type="domain" description="EF-hand" evidence="1">
    <location>
        <begin position="332"/>
        <end position="367"/>
    </location>
</feature>
<dbReference type="SUPFAM" id="SSF47473">
    <property type="entry name" value="EF-hand"/>
    <property type="match status" value="2"/>
</dbReference>
<evidence type="ECO:0000259" key="1">
    <source>
        <dbReference type="PROSITE" id="PS50222"/>
    </source>
</evidence>
<dbReference type="EMBL" id="CAJNIZ010003780">
    <property type="protein sequence ID" value="CAE7225865.1"/>
    <property type="molecule type" value="Genomic_DNA"/>
</dbReference>
<proteinExistence type="predicted"/>
<dbReference type="GO" id="GO:0005509">
    <property type="term" value="F:calcium ion binding"/>
    <property type="evidence" value="ECO:0007669"/>
    <property type="project" value="InterPro"/>
</dbReference>
<reference evidence="2" key="1">
    <citation type="submission" date="2021-02" db="EMBL/GenBank/DDBJ databases">
        <authorList>
            <person name="Dougan E. K."/>
            <person name="Rhodes N."/>
            <person name="Thang M."/>
            <person name="Chan C."/>
        </authorList>
    </citation>
    <scope>NUCLEOTIDE SEQUENCE</scope>
</reference>
<dbReference type="Proteomes" id="UP000649617">
    <property type="component" value="Unassembled WGS sequence"/>
</dbReference>
<dbReference type="SMART" id="SM00054">
    <property type="entry name" value="EFh"/>
    <property type="match status" value="2"/>
</dbReference>
<dbReference type="Gene3D" id="1.10.238.10">
    <property type="entry name" value="EF-hand"/>
    <property type="match status" value="2"/>
</dbReference>
<name>A0A812KL03_SYMPI</name>
<evidence type="ECO:0000313" key="2">
    <source>
        <dbReference type="EMBL" id="CAE7225865.1"/>
    </source>
</evidence>
<evidence type="ECO:0000313" key="3">
    <source>
        <dbReference type="Proteomes" id="UP000649617"/>
    </source>
</evidence>